<feature type="chain" id="PRO_5007806062" description="Cyanovirin-N domain-containing protein" evidence="1">
    <location>
        <begin position="24"/>
        <end position="147"/>
    </location>
</feature>
<comment type="caution">
    <text evidence="2">The sequence shown here is derived from an EMBL/GenBank/DDBJ whole genome shotgun (WGS) entry which is preliminary data.</text>
</comment>
<reference evidence="2 3" key="1">
    <citation type="submission" date="2015-07" db="EMBL/GenBank/DDBJ databases">
        <title>Comparative genomics of the Sigatoka disease complex on banana suggests a link between parallel evolutionary changes in Pseudocercospora fijiensis and Pseudocercospora eumusae and increased virulence on the banana host.</title>
        <authorList>
            <person name="Chang T.-C."/>
            <person name="Salvucci A."/>
            <person name="Crous P.W."/>
            <person name="Stergiopoulos I."/>
        </authorList>
    </citation>
    <scope>NUCLEOTIDE SEQUENCE [LARGE SCALE GENOMIC DNA]</scope>
    <source>
        <strain evidence="2 3">CBS 114824</strain>
    </source>
</reference>
<evidence type="ECO:0000256" key="1">
    <source>
        <dbReference type="SAM" id="SignalP"/>
    </source>
</evidence>
<accession>A0A139GUX3</accession>
<keyword evidence="1" id="KW-0732">Signal</keyword>
<keyword evidence="3" id="KW-1185">Reference proteome</keyword>
<dbReference type="OrthoDB" id="10351568at2759"/>
<gene>
    <name evidence="2" type="ORF">AC578_1753</name>
</gene>
<evidence type="ECO:0000313" key="3">
    <source>
        <dbReference type="Proteomes" id="UP000070133"/>
    </source>
</evidence>
<feature type="signal peptide" evidence="1">
    <location>
        <begin position="1"/>
        <end position="23"/>
    </location>
</feature>
<name>A0A139GUX3_9PEZI</name>
<evidence type="ECO:0000313" key="2">
    <source>
        <dbReference type="EMBL" id="KXS93971.1"/>
    </source>
</evidence>
<dbReference type="EMBL" id="LFZN01000352">
    <property type="protein sequence ID" value="KXS93971.1"/>
    <property type="molecule type" value="Genomic_DNA"/>
</dbReference>
<organism evidence="2 3">
    <name type="scientific">Pseudocercospora eumusae</name>
    <dbReference type="NCBI Taxonomy" id="321146"/>
    <lineage>
        <taxon>Eukaryota</taxon>
        <taxon>Fungi</taxon>
        <taxon>Dikarya</taxon>
        <taxon>Ascomycota</taxon>
        <taxon>Pezizomycotina</taxon>
        <taxon>Dothideomycetes</taxon>
        <taxon>Dothideomycetidae</taxon>
        <taxon>Mycosphaerellales</taxon>
        <taxon>Mycosphaerellaceae</taxon>
        <taxon>Pseudocercospora</taxon>
    </lineage>
</organism>
<proteinExistence type="predicted"/>
<sequence>MQPKPLTILSYTSFLCMLTSVSGTAIALSNDNMPPQPKPHGTHDVWHHPVGTDKAEDGWCTHVQCDVDGKYETWLTQETCTANGFNYHEEGHCWNNDQQYMNFDQFNKDCQVHAHNGWTEPVWHLIGGWRNEIVKRDSGVGAYCFTD</sequence>
<evidence type="ECO:0008006" key="4">
    <source>
        <dbReference type="Google" id="ProtNLM"/>
    </source>
</evidence>
<dbReference type="AlphaFoldDB" id="A0A139GUX3"/>
<protein>
    <recommendedName>
        <fullName evidence="4">Cyanovirin-N domain-containing protein</fullName>
    </recommendedName>
</protein>
<dbReference type="Proteomes" id="UP000070133">
    <property type="component" value="Unassembled WGS sequence"/>
</dbReference>